<dbReference type="InterPro" id="IPR000504">
    <property type="entry name" value="RRM_dom"/>
</dbReference>
<dbReference type="SUPFAM" id="SSF48403">
    <property type="entry name" value="Ankyrin repeat"/>
    <property type="match status" value="1"/>
</dbReference>
<feature type="zinc finger region" description="C3H1-type" evidence="3">
    <location>
        <begin position="114"/>
        <end position="138"/>
    </location>
</feature>
<feature type="region of interest" description="Disordered" evidence="4">
    <location>
        <begin position="86"/>
        <end position="111"/>
    </location>
</feature>
<feature type="region of interest" description="Disordered" evidence="4">
    <location>
        <begin position="542"/>
        <end position="657"/>
    </location>
</feature>
<feature type="compositionally biased region" description="Basic and acidic residues" evidence="4">
    <location>
        <begin position="584"/>
        <end position="597"/>
    </location>
</feature>
<keyword evidence="3" id="KW-0862">Zinc</keyword>
<dbReference type="Proteomes" id="UP001219933">
    <property type="component" value="Chromosome 1"/>
</dbReference>
<feature type="compositionally biased region" description="Polar residues" evidence="4">
    <location>
        <begin position="92"/>
        <end position="106"/>
    </location>
</feature>
<dbReference type="Gene3D" id="3.30.70.330">
    <property type="match status" value="1"/>
</dbReference>
<evidence type="ECO:0000313" key="7">
    <source>
        <dbReference type="EMBL" id="WFD33514.1"/>
    </source>
</evidence>
<dbReference type="GO" id="GO:0003723">
    <property type="term" value="F:RNA binding"/>
    <property type="evidence" value="ECO:0007669"/>
    <property type="project" value="UniProtKB-UniRule"/>
</dbReference>
<feature type="zinc finger region" description="C3H1-type" evidence="3">
    <location>
        <begin position="234"/>
        <end position="261"/>
    </location>
</feature>
<dbReference type="GO" id="GO:0008270">
    <property type="term" value="F:zinc ion binding"/>
    <property type="evidence" value="ECO:0007669"/>
    <property type="project" value="UniProtKB-KW"/>
</dbReference>
<feature type="compositionally biased region" description="Low complexity" evidence="4">
    <location>
        <begin position="598"/>
        <end position="610"/>
    </location>
</feature>
<feature type="compositionally biased region" description="Low complexity" evidence="4">
    <location>
        <begin position="563"/>
        <end position="574"/>
    </location>
</feature>
<proteinExistence type="predicted"/>
<dbReference type="PROSITE" id="PS50102">
    <property type="entry name" value="RRM"/>
    <property type="match status" value="1"/>
</dbReference>
<feature type="domain" description="RRM" evidence="5">
    <location>
        <begin position="668"/>
        <end position="750"/>
    </location>
</feature>
<keyword evidence="3" id="KW-0863">Zinc-finger</keyword>
<accession>A0AAF0EQV2</accession>
<evidence type="ECO:0000256" key="1">
    <source>
        <dbReference type="PROSITE-ProRule" id="PRU00023"/>
    </source>
</evidence>
<keyword evidence="3" id="KW-0479">Metal-binding</keyword>
<feature type="compositionally biased region" description="Polar residues" evidence="4">
    <location>
        <begin position="611"/>
        <end position="653"/>
    </location>
</feature>
<dbReference type="PROSITE" id="PS50297">
    <property type="entry name" value="ANK_REP_REGION"/>
    <property type="match status" value="1"/>
</dbReference>
<dbReference type="InterPro" id="IPR002110">
    <property type="entry name" value="Ankyrin_rpt"/>
</dbReference>
<keyword evidence="1" id="KW-0040">ANK repeat</keyword>
<evidence type="ECO:0000259" key="5">
    <source>
        <dbReference type="PROSITE" id="PS50102"/>
    </source>
</evidence>
<feature type="domain" description="C3H1-type" evidence="6">
    <location>
        <begin position="114"/>
        <end position="138"/>
    </location>
</feature>
<dbReference type="PROSITE" id="PS50088">
    <property type="entry name" value="ANK_REPEAT"/>
    <property type="match status" value="1"/>
</dbReference>
<evidence type="ECO:0008006" key="9">
    <source>
        <dbReference type="Google" id="ProtNLM"/>
    </source>
</evidence>
<dbReference type="EMBL" id="CP119877">
    <property type="protein sequence ID" value="WFD33514.1"/>
    <property type="molecule type" value="Genomic_DNA"/>
</dbReference>
<feature type="compositionally biased region" description="Polar residues" evidence="4">
    <location>
        <begin position="281"/>
        <end position="290"/>
    </location>
</feature>
<dbReference type="SMART" id="SM00360">
    <property type="entry name" value="RRM"/>
    <property type="match status" value="1"/>
</dbReference>
<dbReference type="SUPFAM" id="SSF54928">
    <property type="entry name" value="RNA-binding domain, RBD"/>
    <property type="match status" value="1"/>
</dbReference>
<organism evidence="7 8">
    <name type="scientific">Malassezia cuniculi</name>
    <dbReference type="NCBI Taxonomy" id="948313"/>
    <lineage>
        <taxon>Eukaryota</taxon>
        <taxon>Fungi</taxon>
        <taxon>Dikarya</taxon>
        <taxon>Basidiomycota</taxon>
        <taxon>Ustilaginomycotina</taxon>
        <taxon>Malasseziomycetes</taxon>
        <taxon>Malasseziales</taxon>
        <taxon>Malasseziaceae</taxon>
        <taxon>Malassezia</taxon>
    </lineage>
</organism>
<dbReference type="Gene3D" id="1.25.40.20">
    <property type="entry name" value="Ankyrin repeat-containing domain"/>
    <property type="match status" value="1"/>
</dbReference>
<dbReference type="InterPro" id="IPR035979">
    <property type="entry name" value="RBD_domain_sf"/>
</dbReference>
<feature type="compositionally biased region" description="Low complexity" evidence="4">
    <location>
        <begin position="203"/>
        <end position="212"/>
    </location>
</feature>
<sequence>MTEIFQAIQAGDIAAIKQQIDREPSIVHAQDASGVHALAHAAMAGKTDVVRELLAHGADPRVVNDPAVHNDSTSEAYALVREAALSADTRDANQSTTHKSTENSGSHLPPPEVARLIPCKFYPNCRYGDRCVFQHPTGPVGDLPQPVFFSGPGIPFPPPGAYGVPPPFVDMPPVFPMYGAGGVPFFPQMAPQTEEPKGEQEEQAPAESQSDEPAARPRKGGKPKGGESTRGRAPTTRSSCVFFARTACRYANECRFPHILPDGTDARLKDDDKTRSRDSPDMSSSGTSTPRGPKKAGSIRGRGGSAVRGKPRRGGAPANPRKPVQRVPNSDEFPALPGATPPRQEDERSEPKANFSAILSAPAPKRDTRADKSGNNVEAAEVSAGAPASDAAVPEAPAAAESIQSPAPATPAPPSNNTPTTQSFTNNFNMGMIPYPYIPAHDPYTYSIASRYYHGYPQAGIPMMGYPYNPSHFAHESQPVHPWNLVAAQPQWRAPAGGQGPYPGPQAYPTRHMDPMGPVGSVGPAGQVHPDTHAMMPTQPHPIHVTPPVGMPNTNMCRESDTSTDTSGSDEYTTPPSSLAVNKDIPKNNEGTSHESNTHNNTNNVKYNNTSATHDNSNATRNNTQRNLGTRNTQSNARPTTPPTAKTSGSSDGSPVYARNEHAGIEQCTVFIAGLPSGSRPTKALQDELVVFLGELAPVRQVKLVNDNASGCVKCVFAEFETPEHASKAAALIGKTPFQGAFLRMEPARGERTVRFSRISSTDTHIHHQYVLLRGSVDGQDVYGPYDPQCSVDHQGVLFSPIAVEDIASRFGRVEQVSEDTPDHVDVVFSRRPDAVAAVRHLGMLAPQSNLRVRWRRGGRVFNEPSQRFNSSHVPPPDPTWLYNAADAYANHLRNMRTGAH</sequence>
<protein>
    <recommendedName>
        <fullName evidence="9">Ankyrin repeat protein</fullName>
    </recommendedName>
</protein>
<evidence type="ECO:0000256" key="4">
    <source>
        <dbReference type="SAM" id="MobiDB-lite"/>
    </source>
</evidence>
<keyword evidence="2" id="KW-0694">RNA-binding</keyword>
<evidence type="ECO:0000256" key="3">
    <source>
        <dbReference type="PROSITE-ProRule" id="PRU00723"/>
    </source>
</evidence>
<dbReference type="AlphaFoldDB" id="A0AAF0EQV2"/>
<dbReference type="SMART" id="SM00356">
    <property type="entry name" value="ZnF_C3H1"/>
    <property type="match status" value="2"/>
</dbReference>
<dbReference type="CDD" id="cd00590">
    <property type="entry name" value="RRM_SF"/>
    <property type="match status" value="1"/>
</dbReference>
<dbReference type="InterPro" id="IPR000571">
    <property type="entry name" value="Znf_CCCH"/>
</dbReference>
<reference evidence="7" key="1">
    <citation type="submission" date="2023-03" db="EMBL/GenBank/DDBJ databases">
        <title>Mating type loci evolution in Malassezia.</title>
        <authorList>
            <person name="Coelho M.A."/>
        </authorList>
    </citation>
    <scope>NUCLEOTIDE SEQUENCE</scope>
    <source>
        <strain evidence="7">CBS 11721</strain>
    </source>
</reference>
<feature type="compositionally biased region" description="Low complexity" evidence="4">
    <location>
        <begin position="377"/>
        <end position="407"/>
    </location>
</feature>
<evidence type="ECO:0000256" key="2">
    <source>
        <dbReference type="PROSITE-ProRule" id="PRU00176"/>
    </source>
</evidence>
<name>A0AAF0EQV2_9BASI</name>
<feature type="compositionally biased region" description="Basic and acidic residues" evidence="4">
    <location>
        <begin position="264"/>
        <end position="280"/>
    </location>
</feature>
<feature type="repeat" description="ANK" evidence="1">
    <location>
        <begin position="33"/>
        <end position="65"/>
    </location>
</feature>
<feature type="region of interest" description="Disordered" evidence="4">
    <location>
        <begin position="257"/>
        <end position="423"/>
    </location>
</feature>
<dbReference type="InterPro" id="IPR036770">
    <property type="entry name" value="Ankyrin_rpt-contain_sf"/>
</dbReference>
<dbReference type="InterPro" id="IPR012677">
    <property type="entry name" value="Nucleotide-bd_a/b_plait_sf"/>
</dbReference>
<feature type="region of interest" description="Disordered" evidence="4">
    <location>
        <begin position="186"/>
        <end position="236"/>
    </location>
</feature>
<gene>
    <name evidence="7" type="ORF">MCUN1_000327</name>
</gene>
<evidence type="ECO:0000313" key="8">
    <source>
        <dbReference type="Proteomes" id="UP001219933"/>
    </source>
</evidence>
<keyword evidence="8" id="KW-1185">Reference proteome</keyword>
<feature type="domain" description="C3H1-type" evidence="6">
    <location>
        <begin position="234"/>
        <end position="261"/>
    </location>
</feature>
<evidence type="ECO:0000259" key="6">
    <source>
        <dbReference type="PROSITE" id="PS50103"/>
    </source>
</evidence>
<dbReference type="PROSITE" id="PS50103">
    <property type="entry name" value="ZF_C3H1"/>
    <property type="match status" value="2"/>
</dbReference>
<dbReference type="GO" id="GO:0010468">
    <property type="term" value="P:regulation of gene expression"/>
    <property type="evidence" value="ECO:0007669"/>
    <property type="project" value="UniProtKB-ARBA"/>
</dbReference>